<feature type="domain" description="Peptidase S53" evidence="6">
    <location>
        <begin position="84"/>
        <end position="409"/>
    </location>
</feature>
<evidence type="ECO:0000313" key="8">
    <source>
        <dbReference type="Proteomes" id="UP001500200"/>
    </source>
</evidence>
<keyword evidence="1" id="KW-0645">Protease</keyword>
<keyword evidence="5" id="KW-0732">Signal</keyword>
<feature type="region of interest" description="Disordered" evidence="4">
    <location>
        <begin position="62"/>
        <end position="87"/>
    </location>
</feature>
<evidence type="ECO:0000256" key="1">
    <source>
        <dbReference type="ARBA" id="ARBA00022670"/>
    </source>
</evidence>
<dbReference type="InterPro" id="IPR030400">
    <property type="entry name" value="Sedolisin_dom"/>
</dbReference>
<proteinExistence type="predicted"/>
<sequence length="409" mass="40289">MKKILSVSGALLLLLSAVSATAPAAVAQPAPSANWHAERVCAEVPAGDASCFALKYVDDSTSPAKSLPQGGQAKPASSTPPATGKTPADIQGAYNITGLASGGRTVAVVDAYGYPNLERDLGVYRAQFGLAACTVSNGCLTIKDQNGGNKLPRFNSGWADETALDVDAVSAACPDCKILVVQATTASITNLGTAVATAAKQPGVVAISNSYGGGDSADSTYGAYYNHPGIAVTASTGDNGYTGSSYPASSSYVTAVGGTSLVKNTSARGWGESAWSGSGSGCSSVNAALPAAATFGTGCGKRASADVSAVADPQTGLAVYAPSSSTTSSWAQYGGTSLSSPLIAAMYALSGNSGSSTALANSLPYTNSGKFNDVASGSTGTCSSSQWCLSGTGWDGPTGVGTPNGVGGL</sequence>
<reference evidence="8" key="1">
    <citation type="journal article" date="2019" name="Int. J. Syst. Evol. Microbiol.">
        <title>The Global Catalogue of Microorganisms (GCM) 10K type strain sequencing project: providing services to taxonomists for standard genome sequencing and annotation.</title>
        <authorList>
            <consortium name="The Broad Institute Genomics Platform"/>
            <consortium name="The Broad Institute Genome Sequencing Center for Infectious Disease"/>
            <person name="Wu L."/>
            <person name="Ma J."/>
        </authorList>
    </citation>
    <scope>NUCLEOTIDE SEQUENCE [LARGE SCALE GENOMIC DNA]</scope>
    <source>
        <strain evidence="8">JCM 18514</strain>
    </source>
</reference>
<evidence type="ECO:0000256" key="5">
    <source>
        <dbReference type="SAM" id="SignalP"/>
    </source>
</evidence>
<dbReference type="InterPro" id="IPR036852">
    <property type="entry name" value="Peptidase_S8/S53_dom_sf"/>
</dbReference>
<dbReference type="PROSITE" id="PS00138">
    <property type="entry name" value="SUBTILASE_SER"/>
    <property type="match status" value="1"/>
</dbReference>
<comment type="caution">
    <text evidence="7">The sequence shown here is derived from an EMBL/GenBank/DDBJ whole genome shotgun (WGS) entry which is preliminary data.</text>
</comment>
<dbReference type="PANTHER" id="PTHR14218">
    <property type="entry name" value="PROTEASE S8 TRIPEPTIDYL PEPTIDASE I CLN2"/>
    <property type="match status" value="1"/>
</dbReference>
<organism evidence="7 8">
    <name type="scientific">Arthrobacter gyeryongensis</name>
    <dbReference type="NCBI Taxonomy" id="1650592"/>
    <lineage>
        <taxon>Bacteria</taxon>
        <taxon>Bacillati</taxon>
        <taxon>Actinomycetota</taxon>
        <taxon>Actinomycetes</taxon>
        <taxon>Micrococcales</taxon>
        <taxon>Micrococcaceae</taxon>
        <taxon>Arthrobacter</taxon>
    </lineage>
</organism>
<evidence type="ECO:0000259" key="6">
    <source>
        <dbReference type="PROSITE" id="PS51695"/>
    </source>
</evidence>
<protein>
    <submittedName>
        <fullName evidence="7">Peptidase S8</fullName>
    </submittedName>
</protein>
<keyword evidence="2" id="KW-0378">Hydrolase</keyword>
<evidence type="ECO:0000313" key="7">
    <source>
        <dbReference type="EMBL" id="GAA5200554.1"/>
    </source>
</evidence>
<evidence type="ECO:0000256" key="2">
    <source>
        <dbReference type="ARBA" id="ARBA00022801"/>
    </source>
</evidence>
<dbReference type="PROSITE" id="PS51695">
    <property type="entry name" value="SEDOLISIN"/>
    <property type="match status" value="1"/>
</dbReference>
<dbReference type="EMBL" id="BAABKK010000032">
    <property type="protein sequence ID" value="GAA5200554.1"/>
    <property type="molecule type" value="Genomic_DNA"/>
</dbReference>
<name>A0ABP9SSU6_9MICC</name>
<evidence type="ECO:0000256" key="4">
    <source>
        <dbReference type="SAM" id="MobiDB-lite"/>
    </source>
</evidence>
<dbReference type="Proteomes" id="UP001500200">
    <property type="component" value="Unassembled WGS sequence"/>
</dbReference>
<dbReference type="Gene3D" id="3.40.50.200">
    <property type="entry name" value="Peptidase S8/S53 domain"/>
    <property type="match status" value="1"/>
</dbReference>
<feature type="signal peptide" evidence="5">
    <location>
        <begin position="1"/>
        <end position="24"/>
    </location>
</feature>
<feature type="chain" id="PRO_5045909813" evidence="5">
    <location>
        <begin position="25"/>
        <end position="409"/>
    </location>
</feature>
<keyword evidence="8" id="KW-1185">Reference proteome</keyword>
<dbReference type="SUPFAM" id="SSF52743">
    <property type="entry name" value="Subtilisin-like"/>
    <property type="match status" value="1"/>
</dbReference>
<accession>A0ABP9SSU6</accession>
<dbReference type="InterPro" id="IPR023828">
    <property type="entry name" value="Peptidase_S8_Ser-AS"/>
</dbReference>
<evidence type="ECO:0000256" key="3">
    <source>
        <dbReference type="ARBA" id="ARBA00022825"/>
    </source>
</evidence>
<dbReference type="RefSeq" id="WP_345452534.1">
    <property type="nucleotide sequence ID" value="NZ_BAABKK010000032.1"/>
</dbReference>
<dbReference type="InterPro" id="IPR050819">
    <property type="entry name" value="Tripeptidyl-peptidase_I"/>
</dbReference>
<keyword evidence="3" id="KW-0720">Serine protease</keyword>
<dbReference type="PANTHER" id="PTHR14218:SF15">
    <property type="entry name" value="TRIPEPTIDYL-PEPTIDASE 1"/>
    <property type="match status" value="1"/>
</dbReference>
<gene>
    <name evidence="7" type="ORF">GCM10023346_42890</name>
</gene>